<dbReference type="AlphaFoldDB" id="A0A4C1WST4"/>
<proteinExistence type="predicted"/>
<reference evidence="1 2" key="1">
    <citation type="journal article" date="2019" name="Commun. Biol.">
        <title>The bagworm genome reveals a unique fibroin gene that provides high tensile strength.</title>
        <authorList>
            <person name="Kono N."/>
            <person name="Nakamura H."/>
            <person name="Ohtoshi R."/>
            <person name="Tomita M."/>
            <person name="Numata K."/>
            <person name="Arakawa K."/>
        </authorList>
    </citation>
    <scope>NUCLEOTIDE SEQUENCE [LARGE SCALE GENOMIC DNA]</scope>
</reference>
<comment type="caution">
    <text evidence="1">The sequence shown here is derived from an EMBL/GenBank/DDBJ whole genome shotgun (WGS) entry which is preliminary data.</text>
</comment>
<gene>
    <name evidence="1" type="ORF">EVAR_28520_1</name>
</gene>
<dbReference type="EMBL" id="BGZK01000617">
    <property type="protein sequence ID" value="GBP53177.1"/>
    <property type="molecule type" value="Genomic_DNA"/>
</dbReference>
<protein>
    <submittedName>
        <fullName evidence="1">Uncharacterized protein</fullName>
    </submittedName>
</protein>
<name>A0A4C1WST4_EUMVA</name>
<keyword evidence="2" id="KW-1185">Reference proteome</keyword>
<evidence type="ECO:0000313" key="1">
    <source>
        <dbReference type="EMBL" id="GBP53177.1"/>
    </source>
</evidence>
<organism evidence="1 2">
    <name type="scientific">Eumeta variegata</name>
    <name type="common">Bagworm moth</name>
    <name type="synonym">Eumeta japonica</name>
    <dbReference type="NCBI Taxonomy" id="151549"/>
    <lineage>
        <taxon>Eukaryota</taxon>
        <taxon>Metazoa</taxon>
        <taxon>Ecdysozoa</taxon>
        <taxon>Arthropoda</taxon>
        <taxon>Hexapoda</taxon>
        <taxon>Insecta</taxon>
        <taxon>Pterygota</taxon>
        <taxon>Neoptera</taxon>
        <taxon>Endopterygota</taxon>
        <taxon>Lepidoptera</taxon>
        <taxon>Glossata</taxon>
        <taxon>Ditrysia</taxon>
        <taxon>Tineoidea</taxon>
        <taxon>Psychidae</taxon>
        <taxon>Oiketicinae</taxon>
        <taxon>Eumeta</taxon>
    </lineage>
</organism>
<dbReference type="Proteomes" id="UP000299102">
    <property type="component" value="Unassembled WGS sequence"/>
</dbReference>
<evidence type="ECO:0000313" key="2">
    <source>
        <dbReference type="Proteomes" id="UP000299102"/>
    </source>
</evidence>
<accession>A0A4C1WST4</accession>
<sequence length="105" mass="11399">MSNHSITQLKSKFVCRPTGIGGVDAPAGPPRVRRGPNRRSLQISRIIPFETAVRVRRPIVTAGFYGDRHLNARVGVESERAAGTEAVGGWSRLCENGAVLFLAFL</sequence>